<dbReference type="EMBL" id="JBFRYA010000002">
    <property type="protein sequence ID" value="MEX1668077.1"/>
    <property type="molecule type" value="Genomic_DNA"/>
</dbReference>
<organism evidence="7 8">
    <name type="scientific">Zhongshania guokunii</name>
    <dbReference type="NCBI Taxonomy" id="641783"/>
    <lineage>
        <taxon>Bacteria</taxon>
        <taxon>Pseudomonadati</taxon>
        <taxon>Pseudomonadota</taxon>
        <taxon>Gammaproteobacteria</taxon>
        <taxon>Cellvibrionales</taxon>
        <taxon>Spongiibacteraceae</taxon>
        <taxon>Zhongshania</taxon>
    </lineage>
</organism>
<evidence type="ECO:0000256" key="1">
    <source>
        <dbReference type="ARBA" id="ARBA00004651"/>
    </source>
</evidence>
<dbReference type="InterPro" id="IPR005598">
    <property type="entry name" value="ATP_synth_I"/>
</dbReference>
<feature type="transmembrane region" description="Helical" evidence="6">
    <location>
        <begin position="122"/>
        <end position="138"/>
    </location>
</feature>
<accession>A0ABV3U2D2</accession>
<keyword evidence="2" id="KW-1003">Cell membrane</keyword>
<sequence length="173" mass="19020">MNINHIAHIIRPAFWTSSAGIKLAIFGNSGSNMKAERQRKIPRTAHQIARPPVVKMYGLQFAVVLLASVIAIPLDMVVAYSIMIGGMISVIPNAYFARQVFRYAGAAYAREVAQSFYRGESGKFIATLALFATTFALVKPLQVFVLFLAYLIVMLLNAVILAHFTVVNKKASN</sequence>
<comment type="caution">
    <text evidence="7">The sequence shown here is derived from an EMBL/GenBank/DDBJ whole genome shotgun (WGS) entry which is preliminary data.</text>
</comment>
<comment type="subcellular location">
    <subcellularLocation>
        <location evidence="1">Cell membrane</location>
        <topology evidence="1">Multi-pass membrane protein</topology>
    </subcellularLocation>
</comment>
<evidence type="ECO:0000313" key="8">
    <source>
        <dbReference type="Proteomes" id="UP001557485"/>
    </source>
</evidence>
<dbReference type="RefSeq" id="WP_368380371.1">
    <property type="nucleotide sequence ID" value="NZ_JBFRYA010000002.1"/>
</dbReference>
<reference evidence="7 8" key="1">
    <citation type="journal article" date="2011" name="Int. J. Syst. Evol. Microbiol.">
        <title>Zhongshania antarctica gen. nov., sp. nov. and Zhongshania guokunii sp. nov., gammaproteobacteria respectively isolated from coastal attached (fast) ice and surface seawater of the Antarctic.</title>
        <authorList>
            <person name="Li H.J."/>
            <person name="Zhang X.Y."/>
            <person name="Chen C.X."/>
            <person name="Zhang Y.J."/>
            <person name="Gao Z.M."/>
            <person name="Yu Y."/>
            <person name="Chen X.L."/>
            <person name="Chen B."/>
            <person name="Zhang Y.Z."/>
        </authorList>
    </citation>
    <scope>NUCLEOTIDE SEQUENCE [LARGE SCALE GENOMIC DNA]</scope>
    <source>
        <strain evidence="7 8">ZS6-22T</strain>
    </source>
</reference>
<feature type="transmembrane region" description="Helical" evidence="6">
    <location>
        <begin position="78"/>
        <end position="101"/>
    </location>
</feature>
<dbReference type="Proteomes" id="UP001557485">
    <property type="component" value="Unassembled WGS sequence"/>
</dbReference>
<keyword evidence="4 6" id="KW-1133">Transmembrane helix</keyword>
<protein>
    <submittedName>
        <fullName evidence="7">ATP synthase subunit I</fullName>
    </submittedName>
</protein>
<keyword evidence="8" id="KW-1185">Reference proteome</keyword>
<evidence type="ECO:0000313" key="7">
    <source>
        <dbReference type="EMBL" id="MEX1668077.1"/>
    </source>
</evidence>
<feature type="transmembrane region" description="Helical" evidence="6">
    <location>
        <begin position="53"/>
        <end position="72"/>
    </location>
</feature>
<evidence type="ECO:0000256" key="5">
    <source>
        <dbReference type="ARBA" id="ARBA00023136"/>
    </source>
</evidence>
<keyword evidence="5 6" id="KW-0472">Membrane</keyword>
<gene>
    <name evidence="7" type="ORF">AB4876_04085</name>
</gene>
<dbReference type="Pfam" id="PF03899">
    <property type="entry name" value="ATP-synt_I"/>
    <property type="match status" value="1"/>
</dbReference>
<evidence type="ECO:0000256" key="2">
    <source>
        <dbReference type="ARBA" id="ARBA00022475"/>
    </source>
</evidence>
<evidence type="ECO:0000256" key="6">
    <source>
        <dbReference type="SAM" id="Phobius"/>
    </source>
</evidence>
<proteinExistence type="predicted"/>
<name>A0ABV3U2D2_9GAMM</name>
<evidence type="ECO:0000256" key="3">
    <source>
        <dbReference type="ARBA" id="ARBA00022692"/>
    </source>
</evidence>
<feature type="transmembrane region" description="Helical" evidence="6">
    <location>
        <begin position="144"/>
        <end position="167"/>
    </location>
</feature>
<evidence type="ECO:0000256" key="4">
    <source>
        <dbReference type="ARBA" id="ARBA00022989"/>
    </source>
</evidence>
<keyword evidence="3 6" id="KW-0812">Transmembrane</keyword>